<keyword evidence="2" id="KW-1185">Reference proteome</keyword>
<dbReference type="RefSeq" id="XP_005719012.1">
    <property type="nucleotide sequence ID" value="XM_005718955.1"/>
</dbReference>
<proteinExistence type="predicted"/>
<gene>
    <name evidence="1" type="ORF">CHC_T00000103001</name>
</gene>
<accession>R7QNQ0</accession>
<dbReference type="Gramene" id="CDF39101">
    <property type="protein sequence ID" value="CDF39101"/>
    <property type="gene ID" value="CHC_T00000103001"/>
</dbReference>
<evidence type="ECO:0000313" key="2">
    <source>
        <dbReference type="Proteomes" id="UP000012073"/>
    </source>
</evidence>
<reference evidence="2" key="1">
    <citation type="journal article" date="2013" name="Proc. Natl. Acad. Sci. U.S.A.">
        <title>Genome structure and metabolic features in the red seaweed Chondrus crispus shed light on evolution of the Archaeplastida.</title>
        <authorList>
            <person name="Collen J."/>
            <person name="Porcel B."/>
            <person name="Carre W."/>
            <person name="Ball S.G."/>
            <person name="Chaparro C."/>
            <person name="Tonon T."/>
            <person name="Barbeyron T."/>
            <person name="Michel G."/>
            <person name="Noel B."/>
            <person name="Valentin K."/>
            <person name="Elias M."/>
            <person name="Artiguenave F."/>
            <person name="Arun A."/>
            <person name="Aury J.M."/>
            <person name="Barbosa-Neto J.F."/>
            <person name="Bothwell J.H."/>
            <person name="Bouget F.Y."/>
            <person name="Brillet L."/>
            <person name="Cabello-Hurtado F."/>
            <person name="Capella-Gutierrez S."/>
            <person name="Charrier B."/>
            <person name="Cladiere L."/>
            <person name="Cock J.M."/>
            <person name="Coelho S.M."/>
            <person name="Colleoni C."/>
            <person name="Czjzek M."/>
            <person name="Da Silva C."/>
            <person name="Delage L."/>
            <person name="Denoeud F."/>
            <person name="Deschamps P."/>
            <person name="Dittami S.M."/>
            <person name="Gabaldon T."/>
            <person name="Gachon C.M."/>
            <person name="Groisillier A."/>
            <person name="Herve C."/>
            <person name="Jabbari K."/>
            <person name="Katinka M."/>
            <person name="Kloareg B."/>
            <person name="Kowalczyk N."/>
            <person name="Labadie K."/>
            <person name="Leblanc C."/>
            <person name="Lopez P.J."/>
            <person name="McLachlan D.H."/>
            <person name="Meslet-Cladiere L."/>
            <person name="Moustafa A."/>
            <person name="Nehr Z."/>
            <person name="Nyvall Collen P."/>
            <person name="Panaud O."/>
            <person name="Partensky F."/>
            <person name="Poulain J."/>
            <person name="Rensing S.A."/>
            <person name="Rousvoal S."/>
            <person name="Samson G."/>
            <person name="Symeonidi A."/>
            <person name="Weissenbach J."/>
            <person name="Zambounis A."/>
            <person name="Wincker P."/>
            <person name="Boyen C."/>
        </authorList>
    </citation>
    <scope>NUCLEOTIDE SEQUENCE [LARGE SCALE GENOMIC DNA]</scope>
    <source>
        <strain evidence="2">cv. Stackhouse</strain>
    </source>
</reference>
<dbReference type="GeneID" id="17326736"/>
<evidence type="ECO:0000313" key="1">
    <source>
        <dbReference type="EMBL" id="CDF39101.1"/>
    </source>
</evidence>
<name>R7QNQ0_CHOCR</name>
<dbReference type="KEGG" id="ccp:CHC_T00000103001"/>
<dbReference type="AlphaFoldDB" id="R7QNQ0"/>
<dbReference type="EMBL" id="HG002000">
    <property type="protein sequence ID" value="CDF39101.1"/>
    <property type="molecule type" value="Genomic_DNA"/>
</dbReference>
<organism evidence="1 2">
    <name type="scientific">Chondrus crispus</name>
    <name type="common">Carrageen Irish moss</name>
    <name type="synonym">Polymorpha crispa</name>
    <dbReference type="NCBI Taxonomy" id="2769"/>
    <lineage>
        <taxon>Eukaryota</taxon>
        <taxon>Rhodophyta</taxon>
        <taxon>Florideophyceae</taxon>
        <taxon>Rhodymeniophycidae</taxon>
        <taxon>Gigartinales</taxon>
        <taxon>Gigartinaceae</taxon>
        <taxon>Chondrus</taxon>
    </lineage>
</organism>
<dbReference type="Proteomes" id="UP000012073">
    <property type="component" value="Unassembled WGS sequence"/>
</dbReference>
<protein>
    <submittedName>
        <fullName evidence="1">Uncharacterized protein</fullName>
    </submittedName>
</protein>
<sequence>MMAPVPRDPRRVSKLCAEPWRSGAPSVRNIPRAWKDSWNVPCWVLRRAAWSGK</sequence>